<dbReference type="EMBL" id="CP046956">
    <property type="protein sequence ID" value="QTM99610.1"/>
    <property type="molecule type" value="Genomic_DNA"/>
</dbReference>
<evidence type="ECO:0000313" key="7">
    <source>
        <dbReference type="Proteomes" id="UP000665043"/>
    </source>
</evidence>
<evidence type="ECO:0000256" key="2">
    <source>
        <dbReference type="ARBA" id="ARBA00022692"/>
    </source>
</evidence>
<evidence type="ECO:0000256" key="4">
    <source>
        <dbReference type="ARBA" id="ARBA00023136"/>
    </source>
</evidence>
<accession>A0ABX7VV13</accession>
<gene>
    <name evidence="6" type="ORF">ERJ70_10050</name>
</gene>
<feature type="transmembrane region" description="Helical" evidence="5">
    <location>
        <begin position="73"/>
        <end position="97"/>
    </location>
</feature>
<evidence type="ECO:0000256" key="5">
    <source>
        <dbReference type="SAM" id="Phobius"/>
    </source>
</evidence>
<dbReference type="Pfam" id="PF04140">
    <property type="entry name" value="ICMT"/>
    <property type="match status" value="1"/>
</dbReference>
<sequence length="172" mass="20423">MNWWMGILFVFLVLQRLIELGIARSNENWMKEQGAVESGAKHYKWFVLTHSLFFVSLWAEAQWKDLYQLELNIYLFVLFVITQLLRIWCIASLGRFWNTKIIILPGANLVKKGPYRFIKHPNYLVVLLELIIIPLMFHTYITAIMFPFFHLLLLRVRIPEEERALGALEKGR</sequence>
<proteinExistence type="predicted"/>
<name>A0ABX7VV13_9BACI</name>
<feature type="transmembrane region" description="Helical" evidence="5">
    <location>
        <begin position="123"/>
        <end position="153"/>
    </location>
</feature>
<evidence type="ECO:0008006" key="8">
    <source>
        <dbReference type="Google" id="ProtNLM"/>
    </source>
</evidence>
<keyword evidence="4 5" id="KW-0472">Membrane</keyword>
<feature type="transmembrane region" description="Helical" evidence="5">
    <location>
        <begin position="42"/>
        <end position="61"/>
    </location>
</feature>
<comment type="subcellular location">
    <subcellularLocation>
        <location evidence="1">Membrane</location>
        <topology evidence="1">Multi-pass membrane protein</topology>
    </subcellularLocation>
</comment>
<evidence type="ECO:0000256" key="1">
    <source>
        <dbReference type="ARBA" id="ARBA00004141"/>
    </source>
</evidence>
<evidence type="ECO:0000313" key="6">
    <source>
        <dbReference type="EMBL" id="QTM99610.1"/>
    </source>
</evidence>
<dbReference type="Proteomes" id="UP000665043">
    <property type="component" value="Chromosome"/>
</dbReference>
<dbReference type="PANTHER" id="PTHR43847">
    <property type="entry name" value="BLL3993 PROTEIN"/>
    <property type="match status" value="1"/>
</dbReference>
<organism evidence="6 7">
    <name type="scientific">Sediminibacillus dalangtanensis</name>
    <dbReference type="NCBI Taxonomy" id="2729421"/>
    <lineage>
        <taxon>Bacteria</taxon>
        <taxon>Bacillati</taxon>
        <taxon>Bacillota</taxon>
        <taxon>Bacilli</taxon>
        <taxon>Bacillales</taxon>
        <taxon>Bacillaceae</taxon>
        <taxon>Sediminibacillus</taxon>
    </lineage>
</organism>
<dbReference type="Gene3D" id="1.20.120.1630">
    <property type="match status" value="1"/>
</dbReference>
<keyword evidence="7" id="KW-1185">Reference proteome</keyword>
<dbReference type="RefSeq" id="WP_209369012.1">
    <property type="nucleotide sequence ID" value="NZ_CP046956.1"/>
</dbReference>
<dbReference type="InterPro" id="IPR007269">
    <property type="entry name" value="ICMT_MeTrfase"/>
</dbReference>
<dbReference type="InterPro" id="IPR052527">
    <property type="entry name" value="Metal_cation-efflux_comp"/>
</dbReference>
<keyword evidence="2 5" id="KW-0812">Transmembrane</keyword>
<dbReference type="PANTHER" id="PTHR43847:SF1">
    <property type="entry name" value="BLL3993 PROTEIN"/>
    <property type="match status" value="1"/>
</dbReference>
<reference evidence="6 7" key="1">
    <citation type="submission" date="2019-12" db="EMBL/GenBank/DDBJ databases">
        <title>The whole genome sequencing of a strain isolated from a Mars analog, Dalangtan Playa.</title>
        <authorList>
            <person name="Huang T."/>
        </authorList>
    </citation>
    <scope>NUCLEOTIDE SEQUENCE [LARGE SCALE GENOMIC DNA]</scope>
    <source>
        <strain evidence="6 7">DP4-553-S</strain>
    </source>
</reference>
<evidence type="ECO:0000256" key="3">
    <source>
        <dbReference type="ARBA" id="ARBA00022989"/>
    </source>
</evidence>
<protein>
    <recommendedName>
        <fullName evidence="8">Methyltransferase</fullName>
    </recommendedName>
</protein>
<keyword evidence="3 5" id="KW-1133">Transmembrane helix</keyword>